<reference evidence="3" key="1">
    <citation type="submission" date="2022-08" db="EMBL/GenBank/DDBJ databases">
        <title>Genome sequencing of akame (Lates japonicus).</title>
        <authorList>
            <person name="Hashiguchi Y."/>
            <person name="Takahashi H."/>
        </authorList>
    </citation>
    <scope>NUCLEOTIDE SEQUENCE</scope>
    <source>
        <strain evidence="3">Kochi</strain>
    </source>
</reference>
<dbReference type="EMBL" id="BRZM01000007">
    <property type="protein sequence ID" value="GLD49325.1"/>
    <property type="molecule type" value="Genomic_DNA"/>
</dbReference>
<sequence>MVLKSEDGIVPDDLTPEEQQELENIRRRKQELLEDIQRLKDEIAEVTSEIENLGSTEERKNMQRNKQRCTYDNEIQRTQKAGGRIQFLIENDLLKVRGDVLSSFTGCQFRSRAPKQDKFIYYSWKRICLATTELCLTDSSVEFRLPGEAQKGDRMMEAFAQALLPVQLWRFSLQTPVTSCAAIIMQTASHNPNVKDKPTVEEDFLNRASRWRRPTEDLLQHPITSQSEAAICFYDQVSPPGSMGEKGVRGQLQIQGAQRVNKEPPHTEVKSDPLTLAVCSTETDKEPEESSLENLSIKEVEDKPVVQLPLLVNS</sequence>
<feature type="domain" description="SEC7" evidence="2">
    <location>
        <begin position="21"/>
        <end position="240"/>
    </location>
</feature>
<evidence type="ECO:0000259" key="2">
    <source>
        <dbReference type="PROSITE" id="PS50190"/>
    </source>
</evidence>
<dbReference type="InterPro" id="IPR000904">
    <property type="entry name" value="Sec7_dom"/>
</dbReference>
<keyword evidence="1" id="KW-0175">Coiled coil</keyword>
<evidence type="ECO:0000256" key="1">
    <source>
        <dbReference type="SAM" id="Coils"/>
    </source>
</evidence>
<evidence type="ECO:0000313" key="4">
    <source>
        <dbReference type="Proteomes" id="UP001279410"/>
    </source>
</evidence>
<dbReference type="PROSITE" id="PS50190">
    <property type="entry name" value="SEC7"/>
    <property type="match status" value="1"/>
</dbReference>
<organism evidence="3 4">
    <name type="scientific">Lates japonicus</name>
    <name type="common">Japanese lates</name>
    <dbReference type="NCBI Taxonomy" id="270547"/>
    <lineage>
        <taxon>Eukaryota</taxon>
        <taxon>Metazoa</taxon>
        <taxon>Chordata</taxon>
        <taxon>Craniata</taxon>
        <taxon>Vertebrata</taxon>
        <taxon>Euteleostomi</taxon>
        <taxon>Actinopterygii</taxon>
        <taxon>Neopterygii</taxon>
        <taxon>Teleostei</taxon>
        <taxon>Neoteleostei</taxon>
        <taxon>Acanthomorphata</taxon>
        <taxon>Carangaria</taxon>
        <taxon>Carangaria incertae sedis</taxon>
        <taxon>Centropomidae</taxon>
        <taxon>Lates</taxon>
    </lineage>
</organism>
<dbReference type="InterPro" id="IPR023394">
    <property type="entry name" value="Sec7_C_sf"/>
</dbReference>
<dbReference type="SUPFAM" id="SSF48425">
    <property type="entry name" value="Sec7 domain"/>
    <property type="match status" value="1"/>
</dbReference>
<proteinExistence type="predicted"/>
<dbReference type="GO" id="GO:0005085">
    <property type="term" value="F:guanyl-nucleotide exchange factor activity"/>
    <property type="evidence" value="ECO:0007669"/>
    <property type="project" value="InterPro"/>
</dbReference>
<accession>A0AAD3M8W1</accession>
<dbReference type="GO" id="GO:0032012">
    <property type="term" value="P:regulation of ARF protein signal transduction"/>
    <property type="evidence" value="ECO:0007669"/>
    <property type="project" value="InterPro"/>
</dbReference>
<dbReference type="AlphaFoldDB" id="A0AAD3M8W1"/>
<protein>
    <submittedName>
        <fullName evidence="3">Cytohesin-1 isoform X3</fullName>
    </submittedName>
</protein>
<dbReference type="Gene3D" id="1.10.1000.11">
    <property type="entry name" value="Arf Nucleotide-binding Site Opener,domain 2"/>
    <property type="match status" value="1"/>
</dbReference>
<evidence type="ECO:0000313" key="3">
    <source>
        <dbReference type="EMBL" id="GLD49325.1"/>
    </source>
</evidence>
<feature type="coiled-coil region" evidence="1">
    <location>
        <begin position="15"/>
        <end position="56"/>
    </location>
</feature>
<name>A0AAD3M8W1_LATJO</name>
<dbReference type="InterPro" id="IPR035999">
    <property type="entry name" value="Sec7_dom_sf"/>
</dbReference>
<gene>
    <name evidence="3" type="ORF">AKAME5_000313600</name>
</gene>
<comment type="caution">
    <text evidence="3">The sequence shown here is derived from an EMBL/GenBank/DDBJ whole genome shotgun (WGS) entry which is preliminary data.</text>
</comment>
<dbReference type="Pfam" id="PF01369">
    <property type="entry name" value="Sec7"/>
    <property type="match status" value="1"/>
</dbReference>
<keyword evidence="4" id="KW-1185">Reference proteome</keyword>
<dbReference type="Proteomes" id="UP001279410">
    <property type="component" value="Unassembled WGS sequence"/>
</dbReference>